<accession>A0AAV6HIU7</accession>
<evidence type="ECO:0000313" key="1">
    <source>
        <dbReference type="EMBL" id="KAG5512692.1"/>
    </source>
</evidence>
<dbReference type="Proteomes" id="UP000823749">
    <property type="component" value="Unassembled WGS sequence"/>
</dbReference>
<evidence type="ECO:0000313" key="2">
    <source>
        <dbReference type="Proteomes" id="UP000823749"/>
    </source>
</evidence>
<keyword evidence="2" id="KW-1185">Reference proteome</keyword>
<dbReference type="EMBL" id="JACTNZ010000045">
    <property type="protein sequence ID" value="KAG5512692.1"/>
    <property type="molecule type" value="Genomic_DNA"/>
</dbReference>
<protein>
    <submittedName>
        <fullName evidence="1">Uncharacterized protein</fullName>
    </submittedName>
</protein>
<dbReference type="PANTHER" id="PTHR47818">
    <property type="entry name" value="RNI-LIKE SUPERFAMILY PROTEIN"/>
    <property type="match status" value="1"/>
</dbReference>
<gene>
    <name evidence="1" type="ORF">RHGRI_038875</name>
</gene>
<sequence>MLQKIQEKEITWLGLIVLHKSSFGHLRIGMMANLQMVASEIKGNTKGLKKIECIQSRKAHLIGLILKYQVKHIYYFHLNNSCLDEAAEIALLPSLMDVLVKYLRLQNVLCIAETCYSFSKIGAPLGKFLGPGIQAPDIEGIELGPSGFLELQEEMIEDLKLVYINIRFNHRLSQNLCCSVCLNHEHVY</sequence>
<comment type="caution">
    <text evidence="1">The sequence shown here is derived from an EMBL/GenBank/DDBJ whole genome shotgun (WGS) entry which is preliminary data.</text>
</comment>
<proteinExistence type="predicted"/>
<dbReference type="PANTHER" id="PTHR47818:SF2">
    <property type="entry name" value="F-BOX DOMAIN-CONTAINING PROTEIN"/>
    <property type="match status" value="1"/>
</dbReference>
<reference evidence="1" key="1">
    <citation type="submission" date="2020-08" db="EMBL/GenBank/DDBJ databases">
        <title>Plant Genome Project.</title>
        <authorList>
            <person name="Zhang R.-G."/>
        </authorList>
    </citation>
    <scope>NUCLEOTIDE SEQUENCE</scope>
    <source>
        <strain evidence="1">WSP0</strain>
        <tissue evidence="1">Leaf</tissue>
    </source>
</reference>
<dbReference type="AlphaFoldDB" id="A0AAV6HIU7"/>
<name>A0AAV6HIU7_9ERIC</name>
<organism evidence="1 2">
    <name type="scientific">Rhododendron griersonianum</name>
    <dbReference type="NCBI Taxonomy" id="479676"/>
    <lineage>
        <taxon>Eukaryota</taxon>
        <taxon>Viridiplantae</taxon>
        <taxon>Streptophyta</taxon>
        <taxon>Embryophyta</taxon>
        <taxon>Tracheophyta</taxon>
        <taxon>Spermatophyta</taxon>
        <taxon>Magnoliopsida</taxon>
        <taxon>eudicotyledons</taxon>
        <taxon>Gunneridae</taxon>
        <taxon>Pentapetalae</taxon>
        <taxon>asterids</taxon>
        <taxon>Ericales</taxon>
        <taxon>Ericaceae</taxon>
        <taxon>Ericoideae</taxon>
        <taxon>Rhodoreae</taxon>
        <taxon>Rhododendron</taxon>
    </lineage>
</organism>